<dbReference type="Gene3D" id="3.40.30.10">
    <property type="entry name" value="Glutaredoxin"/>
    <property type="match status" value="1"/>
</dbReference>
<dbReference type="RefSeq" id="WP_234974312.1">
    <property type="nucleotide sequence ID" value="NZ_FTNT01000004.1"/>
</dbReference>
<dbReference type="InterPro" id="IPR036249">
    <property type="entry name" value="Thioredoxin-like_sf"/>
</dbReference>
<dbReference type="Pfam" id="PF00578">
    <property type="entry name" value="AhpC-TSA"/>
    <property type="match status" value="1"/>
</dbReference>
<dbReference type="PANTHER" id="PTHR42852:SF6">
    <property type="entry name" value="THIOL:DISULFIDE INTERCHANGE PROTEIN DSBE"/>
    <property type="match status" value="1"/>
</dbReference>
<gene>
    <name evidence="8" type="ORF">SAMN05445060_1787</name>
</gene>
<dbReference type="CDD" id="cd02966">
    <property type="entry name" value="TlpA_like_family"/>
    <property type="match status" value="1"/>
</dbReference>
<dbReference type="PROSITE" id="PS00194">
    <property type="entry name" value="THIOREDOXIN_1"/>
    <property type="match status" value="1"/>
</dbReference>
<dbReference type="GO" id="GO:0016853">
    <property type="term" value="F:isomerase activity"/>
    <property type="evidence" value="ECO:0007669"/>
    <property type="project" value="UniProtKB-KW"/>
</dbReference>
<sequence length="233" mass="23681">MTGLTIRARWVVDLFRRSASARWGLVLLIVVVALIVAIIPELSDDSSAEPSAVSVGSSAPPTVDAARLSSARASADLQPCPAGGSAAPGSVLSGVTAPCLADDAPVNLAAALSGRPTVLNLWAAWCGPCRTELPVLADYQAGAGDSVRVLTVHARDGAQSPVAALDLLHDLGVHLPAVLDTDGRVAAALQAPPALPVTALIRPDGTLAKLLPTVFADVAAVRQAVATYLDVRS</sequence>
<keyword evidence="6" id="KW-0812">Transmembrane</keyword>
<evidence type="ECO:0000256" key="2">
    <source>
        <dbReference type="ARBA" id="ARBA00022748"/>
    </source>
</evidence>
<dbReference type="GO" id="GO:0016491">
    <property type="term" value="F:oxidoreductase activity"/>
    <property type="evidence" value="ECO:0007669"/>
    <property type="project" value="InterPro"/>
</dbReference>
<keyword evidence="5" id="KW-0676">Redox-active center</keyword>
<feature type="domain" description="Thioredoxin" evidence="7">
    <location>
        <begin position="86"/>
        <end position="230"/>
    </location>
</feature>
<evidence type="ECO:0000256" key="4">
    <source>
        <dbReference type="ARBA" id="ARBA00023157"/>
    </source>
</evidence>
<dbReference type="Proteomes" id="UP000186218">
    <property type="component" value="Unassembled WGS sequence"/>
</dbReference>
<dbReference type="SUPFAM" id="SSF52833">
    <property type="entry name" value="Thioredoxin-like"/>
    <property type="match status" value="1"/>
</dbReference>
<evidence type="ECO:0000256" key="5">
    <source>
        <dbReference type="ARBA" id="ARBA00023284"/>
    </source>
</evidence>
<dbReference type="InterPro" id="IPR050553">
    <property type="entry name" value="Thioredoxin_ResA/DsbE_sf"/>
</dbReference>
<evidence type="ECO:0000259" key="7">
    <source>
        <dbReference type="PROSITE" id="PS51352"/>
    </source>
</evidence>
<accession>A0A1N7F494</accession>
<feature type="transmembrane region" description="Helical" evidence="6">
    <location>
        <begin position="21"/>
        <end position="39"/>
    </location>
</feature>
<reference evidence="8 9" key="1">
    <citation type="submission" date="2017-01" db="EMBL/GenBank/DDBJ databases">
        <authorList>
            <person name="Mah S.A."/>
            <person name="Swanson W.J."/>
            <person name="Moy G.W."/>
            <person name="Vacquier V.D."/>
        </authorList>
    </citation>
    <scope>NUCLEOTIDE SEQUENCE [LARGE SCALE GENOMIC DNA]</scope>
    <source>
        <strain evidence="8 9">CPCC 203464</strain>
    </source>
</reference>
<evidence type="ECO:0000256" key="1">
    <source>
        <dbReference type="ARBA" id="ARBA00004196"/>
    </source>
</evidence>
<dbReference type="PANTHER" id="PTHR42852">
    <property type="entry name" value="THIOL:DISULFIDE INTERCHANGE PROTEIN DSBE"/>
    <property type="match status" value="1"/>
</dbReference>
<dbReference type="GO" id="GO:0017004">
    <property type="term" value="P:cytochrome complex assembly"/>
    <property type="evidence" value="ECO:0007669"/>
    <property type="project" value="UniProtKB-KW"/>
</dbReference>
<keyword evidence="2" id="KW-0201">Cytochrome c-type biogenesis</keyword>
<name>A0A1N7F494_9NOCA</name>
<proteinExistence type="predicted"/>
<protein>
    <submittedName>
        <fullName evidence="8">Thiol-disulfide isomerase or thioredoxin</fullName>
    </submittedName>
</protein>
<keyword evidence="4" id="KW-1015">Disulfide bond</keyword>
<evidence type="ECO:0000256" key="3">
    <source>
        <dbReference type="ARBA" id="ARBA00022968"/>
    </source>
</evidence>
<evidence type="ECO:0000313" key="8">
    <source>
        <dbReference type="EMBL" id="SIR95141.1"/>
    </source>
</evidence>
<dbReference type="InterPro" id="IPR017937">
    <property type="entry name" value="Thioredoxin_CS"/>
</dbReference>
<dbReference type="AlphaFoldDB" id="A0A1N7F494"/>
<dbReference type="EMBL" id="FTNT01000004">
    <property type="protein sequence ID" value="SIR95141.1"/>
    <property type="molecule type" value="Genomic_DNA"/>
</dbReference>
<evidence type="ECO:0000313" key="9">
    <source>
        <dbReference type="Proteomes" id="UP000186218"/>
    </source>
</evidence>
<organism evidence="8 9">
    <name type="scientific">Williamsia sterculiae</name>
    <dbReference type="NCBI Taxonomy" id="1344003"/>
    <lineage>
        <taxon>Bacteria</taxon>
        <taxon>Bacillati</taxon>
        <taxon>Actinomycetota</taxon>
        <taxon>Actinomycetes</taxon>
        <taxon>Mycobacteriales</taxon>
        <taxon>Nocardiaceae</taxon>
        <taxon>Williamsia</taxon>
    </lineage>
</organism>
<dbReference type="InterPro" id="IPR000866">
    <property type="entry name" value="AhpC/TSA"/>
</dbReference>
<dbReference type="STRING" id="1344003.SAMN05445060_1787"/>
<comment type="subcellular location">
    <subcellularLocation>
        <location evidence="1">Cell envelope</location>
    </subcellularLocation>
</comment>
<keyword evidence="6" id="KW-1133">Transmembrane helix</keyword>
<dbReference type="GO" id="GO:0030313">
    <property type="term" value="C:cell envelope"/>
    <property type="evidence" value="ECO:0007669"/>
    <property type="project" value="UniProtKB-SubCell"/>
</dbReference>
<keyword evidence="3" id="KW-0735">Signal-anchor</keyword>
<keyword evidence="6" id="KW-0472">Membrane</keyword>
<dbReference type="PROSITE" id="PS51352">
    <property type="entry name" value="THIOREDOXIN_2"/>
    <property type="match status" value="1"/>
</dbReference>
<keyword evidence="9" id="KW-1185">Reference proteome</keyword>
<evidence type="ECO:0000256" key="6">
    <source>
        <dbReference type="SAM" id="Phobius"/>
    </source>
</evidence>
<keyword evidence="8" id="KW-0413">Isomerase</keyword>
<dbReference type="GO" id="GO:0016209">
    <property type="term" value="F:antioxidant activity"/>
    <property type="evidence" value="ECO:0007669"/>
    <property type="project" value="InterPro"/>
</dbReference>
<dbReference type="InterPro" id="IPR013766">
    <property type="entry name" value="Thioredoxin_domain"/>
</dbReference>